<feature type="compositionally biased region" description="Gly residues" evidence="1">
    <location>
        <begin position="171"/>
        <end position="180"/>
    </location>
</feature>
<dbReference type="Pfam" id="PF02643">
    <property type="entry name" value="DUF192"/>
    <property type="match status" value="1"/>
</dbReference>
<feature type="signal peptide" evidence="2">
    <location>
        <begin position="1"/>
        <end position="27"/>
    </location>
</feature>
<protein>
    <submittedName>
        <fullName evidence="3">DUF192 domain-containing protein</fullName>
    </submittedName>
</protein>
<organism evidence="3 4">
    <name type="scientific">Novosphingobium kalidii</name>
    <dbReference type="NCBI Taxonomy" id="3230299"/>
    <lineage>
        <taxon>Bacteria</taxon>
        <taxon>Pseudomonadati</taxon>
        <taxon>Pseudomonadota</taxon>
        <taxon>Alphaproteobacteria</taxon>
        <taxon>Sphingomonadales</taxon>
        <taxon>Sphingomonadaceae</taxon>
        <taxon>Novosphingobium</taxon>
    </lineage>
</organism>
<dbReference type="PANTHER" id="PTHR37953:SF1">
    <property type="entry name" value="UPF0127 PROTEIN MJ1496"/>
    <property type="match status" value="1"/>
</dbReference>
<dbReference type="Proteomes" id="UP001548713">
    <property type="component" value="Unassembled WGS sequence"/>
</dbReference>
<accession>A0ABV2D0U8</accession>
<keyword evidence="4" id="KW-1185">Reference proteome</keyword>
<evidence type="ECO:0000313" key="3">
    <source>
        <dbReference type="EMBL" id="MET1755498.1"/>
    </source>
</evidence>
<feature type="chain" id="PRO_5047418609" evidence="2">
    <location>
        <begin position="28"/>
        <end position="180"/>
    </location>
</feature>
<dbReference type="Gene3D" id="2.60.120.1140">
    <property type="entry name" value="Protein of unknown function DUF192"/>
    <property type="match status" value="1"/>
</dbReference>
<feature type="region of interest" description="Disordered" evidence="1">
    <location>
        <begin position="161"/>
        <end position="180"/>
    </location>
</feature>
<evidence type="ECO:0000256" key="1">
    <source>
        <dbReference type="SAM" id="MobiDB-lite"/>
    </source>
</evidence>
<proteinExistence type="predicted"/>
<reference evidence="3 4" key="1">
    <citation type="submission" date="2024-07" db="EMBL/GenBank/DDBJ databases">
        <title>Novosphingobium kalidii RD2P27.</title>
        <authorList>
            <person name="Sun J.-Q."/>
        </authorList>
    </citation>
    <scope>NUCLEOTIDE SEQUENCE [LARGE SCALE GENOMIC DNA]</scope>
    <source>
        <strain evidence="3 4">RD2P27</strain>
    </source>
</reference>
<dbReference type="PANTHER" id="PTHR37953">
    <property type="entry name" value="UPF0127 PROTEIN MJ1496"/>
    <property type="match status" value="1"/>
</dbReference>
<dbReference type="RefSeq" id="WP_353983953.1">
    <property type="nucleotide sequence ID" value="NZ_JBEWLY010000013.1"/>
</dbReference>
<comment type="caution">
    <text evidence="3">The sequence shown here is derived from an EMBL/GenBank/DDBJ whole genome shotgun (WGS) entry which is preliminary data.</text>
</comment>
<name>A0ABV2D0U8_9SPHN</name>
<dbReference type="InterPro" id="IPR038695">
    <property type="entry name" value="Saro_0823-like_sf"/>
</dbReference>
<evidence type="ECO:0000313" key="4">
    <source>
        <dbReference type="Proteomes" id="UP001548713"/>
    </source>
</evidence>
<dbReference type="InterPro" id="IPR003795">
    <property type="entry name" value="DUF192"/>
</dbReference>
<dbReference type="EMBL" id="JBEWLY010000013">
    <property type="protein sequence ID" value="MET1755498.1"/>
    <property type="molecule type" value="Genomic_DNA"/>
</dbReference>
<evidence type="ECO:0000256" key="2">
    <source>
        <dbReference type="SAM" id="SignalP"/>
    </source>
</evidence>
<sequence length="180" mass="18548">MTSTILALALALGGCSSGALDSSSAAAAVTQADAVHPVSRLPVIDLAVSSETGRHNFRVEVASSPEQQARGLMFRTEMGPNEGMLFPEKTPRQPSFWMKNTVIPLDIIYIGTDGRVLNIVQGLPYDLTPLPAEGLASGVLELNGGRAAGLGIKPGDKVSWTLPQASAAGGNPLGTGGEGR</sequence>
<gene>
    <name evidence="3" type="ORF">ABVV53_08495</name>
</gene>
<keyword evidence="2" id="KW-0732">Signal</keyword>